<dbReference type="Proteomes" id="UP001050975">
    <property type="component" value="Unassembled WGS sequence"/>
</dbReference>
<gene>
    <name evidence="1" type="ORF">MiSe_62370</name>
</gene>
<reference evidence="1" key="1">
    <citation type="submission" date="2019-10" db="EMBL/GenBank/DDBJ databases">
        <title>Draft genome sequece of Microseira wollei NIES-4236.</title>
        <authorList>
            <person name="Yamaguchi H."/>
            <person name="Suzuki S."/>
            <person name="Kawachi M."/>
        </authorList>
    </citation>
    <scope>NUCLEOTIDE SEQUENCE</scope>
    <source>
        <strain evidence="1">NIES-4236</strain>
    </source>
</reference>
<evidence type="ECO:0000313" key="1">
    <source>
        <dbReference type="EMBL" id="GET41425.1"/>
    </source>
</evidence>
<proteinExistence type="predicted"/>
<protein>
    <submittedName>
        <fullName evidence="1">Uncharacterized protein</fullName>
    </submittedName>
</protein>
<sequence length="64" mass="7263">MYRLWDASARKDGAGLTHDEAYSRFHSSSTAAEIFFPRADLMIAVPLGLCQTRIFERNLFPVSQ</sequence>
<dbReference type="EMBL" id="BLAY01000121">
    <property type="protein sequence ID" value="GET41425.1"/>
    <property type="molecule type" value="Genomic_DNA"/>
</dbReference>
<evidence type="ECO:0000313" key="2">
    <source>
        <dbReference type="Proteomes" id="UP001050975"/>
    </source>
</evidence>
<name>A0AAV3XMN2_9CYAN</name>
<organism evidence="1 2">
    <name type="scientific">Microseira wollei NIES-4236</name>
    <dbReference type="NCBI Taxonomy" id="2530354"/>
    <lineage>
        <taxon>Bacteria</taxon>
        <taxon>Bacillati</taxon>
        <taxon>Cyanobacteriota</taxon>
        <taxon>Cyanophyceae</taxon>
        <taxon>Oscillatoriophycideae</taxon>
        <taxon>Aerosakkonematales</taxon>
        <taxon>Aerosakkonemataceae</taxon>
        <taxon>Microseira</taxon>
    </lineage>
</organism>
<comment type="caution">
    <text evidence="1">The sequence shown here is derived from an EMBL/GenBank/DDBJ whole genome shotgun (WGS) entry which is preliminary data.</text>
</comment>
<accession>A0AAV3XMN2</accession>
<keyword evidence="2" id="KW-1185">Reference proteome</keyword>
<dbReference type="AlphaFoldDB" id="A0AAV3XMN2"/>